<dbReference type="AlphaFoldDB" id="A0A1D2N6S8"/>
<keyword evidence="4 8" id="KW-0812">Transmembrane</keyword>
<accession>A0A1D2N6S8</accession>
<evidence type="ECO:0000256" key="8">
    <source>
        <dbReference type="SAM" id="Phobius"/>
    </source>
</evidence>
<keyword evidence="5 8" id="KW-1133">Transmembrane helix</keyword>
<dbReference type="InterPro" id="IPR004937">
    <property type="entry name" value="Urea_transporter"/>
</dbReference>
<dbReference type="GO" id="GO:0005886">
    <property type="term" value="C:plasma membrane"/>
    <property type="evidence" value="ECO:0007669"/>
    <property type="project" value="UniProtKB-SubCell"/>
</dbReference>
<gene>
    <name evidence="9" type="ORF">Ocin01_05711</name>
</gene>
<feature type="transmembrane region" description="Helical" evidence="8">
    <location>
        <begin position="144"/>
        <end position="163"/>
    </location>
</feature>
<evidence type="ECO:0000256" key="2">
    <source>
        <dbReference type="ARBA" id="ARBA00005914"/>
    </source>
</evidence>
<comment type="catalytic activity">
    <reaction evidence="7">
        <text>urea(in) = urea(out)</text>
        <dbReference type="Rhea" id="RHEA:32799"/>
        <dbReference type="ChEBI" id="CHEBI:16199"/>
    </reaction>
</comment>
<evidence type="ECO:0000256" key="6">
    <source>
        <dbReference type="ARBA" id="ARBA00023136"/>
    </source>
</evidence>
<dbReference type="EMBL" id="LJIJ01000179">
    <property type="protein sequence ID" value="ODN00970.1"/>
    <property type="molecule type" value="Genomic_DNA"/>
</dbReference>
<dbReference type="InterPro" id="IPR029020">
    <property type="entry name" value="Ammonium/urea_transptr"/>
</dbReference>
<protein>
    <submittedName>
        <fullName evidence="9">Urea transporter 1</fullName>
    </submittedName>
</protein>
<evidence type="ECO:0000313" key="9">
    <source>
        <dbReference type="EMBL" id="ODN00970.1"/>
    </source>
</evidence>
<comment type="subcellular location">
    <subcellularLocation>
        <location evidence="1">Cell membrane</location>
        <topology evidence="1">Multi-pass membrane protein</topology>
    </subcellularLocation>
</comment>
<feature type="transmembrane region" description="Helical" evidence="8">
    <location>
        <begin position="78"/>
        <end position="103"/>
    </location>
</feature>
<dbReference type="Proteomes" id="UP000094527">
    <property type="component" value="Unassembled WGS sequence"/>
</dbReference>
<reference evidence="9 10" key="1">
    <citation type="journal article" date="2016" name="Genome Biol. Evol.">
        <title>Gene Family Evolution Reflects Adaptation to Soil Environmental Stressors in the Genome of the Collembolan Orchesella cincta.</title>
        <authorList>
            <person name="Faddeeva-Vakhrusheva A."/>
            <person name="Derks M.F."/>
            <person name="Anvar S.Y."/>
            <person name="Agamennone V."/>
            <person name="Suring W."/>
            <person name="Smit S."/>
            <person name="van Straalen N.M."/>
            <person name="Roelofs D."/>
        </authorList>
    </citation>
    <scope>NUCLEOTIDE SEQUENCE [LARGE SCALE GENOMIC DNA]</scope>
    <source>
        <tissue evidence="9">Mixed pool</tissue>
    </source>
</reference>
<feature type="transmembrane region" description="Helical" evidence="8">
    <location>
        <begin position="341"/>
        <end position="358"/>
    </location>
</feature>
<proteinExistence type="inferred from homology"/>
<feature type="transmembrane region" description="Helical" evidence="8">
    <location>
        <begin position="175"/>
        <end position="195"/>
    </location>
</feature>
<name>A0A1D2N6S8_ORCCI</name>
<evidence type="ECO:0000256" key="1">
    <source>
        <dbReference type="ARBA" id="ARBA00004651"/>
    </source>
</evidence>
<evidence type="ECO:0000256" key="7">
    <source>
        <dbReference type="ARBA" id="ARBA00033993"/>
    </source>
</evidence>
<evidence type="ECO:0000256" key="4">
    <source>
        <dbReference type="ARBA" id="ARBA00022692"/>
    </source>
</evidence>
<sequence>MAQPSNRRLEQDNGDKLDEDLGQWHFCFGHSPAVDIYLKAKNGKAWLVPKFLNALFRGIGQATFANNPFSGILIFTGIVWHSLMLGWIQLLAGTTAIITALLINVNPALITSGSISFNSILLATVTTSICDSNPLFGVPVGSKFLMFIIVGSSLSVFITDALSNISNSFKPSIPILSIPFHILAVIIMTGLRITVSEITEEENSDSRHALVAATNQLDGSVFNETTSLPKTEDWITEYIDLNPSFYSYETLQNSLMAVILSGGQVFGINDLFSSLLVYAGLMMYSPILTFMCLLGATTATLFGLFISPFPNVTVFDGIWGFNGLLSCGAIGLFYVFRFQSVIHGIASVCFTAFLQLSLSNSFQQTKVPVLAFPFLISTIIFVCGLTYGQKLVRVPKITFPELHKKLFKRQRLRDEELGVQQGLMNG</sequence>
<feature type="transmembrane region" description="Helical" evidence="8">
    <location>
        <begin position="318"/>
        <end position="336"/>
    </location>
</feature>
<evidence type="ECO:0000256" key="5">
    <source>
        <dbReference type="ARBA" id="ARBA00022989"/>
    </source>
</evidence>
<dbReference type="PANTHER" id="PTHR10464:SF4">
    <property type="entry name" value="UREA TRANSPORTER"/>
    <property type="match status" value="1"/>
</dbReference>
<dbReference type="OMA" id="IGQVMFQ"/>
<dbReference type="OrthoDB" id="426293at2759"/>
<keyword evidence="10" id="KW-1185">Reference proteome</keyword>
<dbReference type="Pfam" id="PF03253">
    <property type="entry name" value="UT"/>
    <property type="match status" value="1"/>
</dbReference>
<organism evidence="9 10">
    <name type="scientific">Orchesella cincta</name>
    <name type="common">Springtail</name>
    <name type="synonym">Podura cincta</name>
    <dbReference type="NCBI Taxonomy" id="48709"/>
    <lineage>
        <taxon>Eukaryota</taxon>
        <taxon>Metazoa</taxon>
        <taxon>Ecdysozoa</taxon>
        <taxon>Arthropoda</taxon>
        <taxon>Hexapoda</taxon>
        <taxon>Collembola</taxon>
        <taxon>Entomobryomorpha</taxon>
        <taxon>Entomobryoidea</taxon>
        <taxon>Orchesellidae</taxon>
        <taxon>Orchesellinae</taxon>
        <taxon>Orchesella</taxon>
    </lineage>
</organism>
<keyword evidence="3" id="KW-1003">Cell membrane</keyword>
<dbReference type="PANTHER" id="PTHR10464">
    <property type="entry name" value="UREA TRANSPORTER"/>
    <property type="match status" value="1"/>
</dbReference>
<evidence type="ECO:0000256" key="3">
    <source>
        <dbReference type="ARBA" id="ARBA00022475"/>
    </source>
</evidence>
<comment type="caution">
    <text evidence="9">The sequence shown here is derived from an EMBL/GenBank/DDBJ whole genome shotgun (WGS) entry which is preliminary data.</text>
</comment>
<evidence type="ECO:0000313" key="10">
    <source>
        <dbReference type="Proteomes" id="UP000094527"/>
    </source>
</evidence>
<comment type="similarity">
    <text evidence="2">Belongs to the urea transporter family.</text>
</comment>
<dbReference type="GO" id="GO:0015204">
    <property type="term" value="F:urea transmembrane transporter activity"/>
    <property type="evidence" value="ECO:0007669"/>
    <property type="project" value="InterPro"/>
</dbReference>
<keyword evidence="6 8" id="KW-0472">Membrane</keyword>
<dbReference type="Gene3D" id="1.10.3430.10">
    <property type="entry name" value="Ammonium transporter AmtB like domains"/>
    <property type="match status" value="1"/>
</dbReference>
<feature type="transmembrane region" description="Helical" evidence="8">
    <location>
        <begin position="370"/>
        <end position="388"/>
    </location>
</feature>